<keyword evidence="3 5" id="KW-1133">Transmembrane helix</keyword>
<dbReference type="PROSITE" id="PS00237">
    <property type="entry name" value="G_PROTEIN_RECEP_F1_1"/>
    <property type="match status" value="1"/>
</dbReference>
<evidence type="ECO:0000256" key="2">
    <source>
        <dbReference type="ARBA" id="ARBA00022692"/>
    </source>
</evidence>
<evidence type="ECO:0000256" key="3">
    <source>
        <dbReference type="ARBA" id="ARBA00022989"/>
    </source>
</evidence>
<feature type="transmembrane region" description="Helical" evidence="5">
    <location>
        <begin position="12"/>
        <end position="38"/>
    </location>
</feature>
<dbReference type="Proteomes" id="UP000663868">
    <property type="component" value="Unassembled WGS sequence"/>
</dbReference>
<dbReference type="AlphaFoldDB" id="A0A820DIT7"/>
<dbReference type="EMBL" id="CAJOBB010009728">
    <property type="protein sequence ID" value="CAF4233050.1"/>
    <property type="molecule type" value="Genomic_DNA"/>
</dbReference>
<evidence type="ECO:0000256" key="4">
    <source>
        <dbReference type="ARBA" id="ARBA00023136"/>
    </source>
</evidence>
<comment type="subcellular location">
    <subcellularLocation>
        <location evidence="1">Membrane</location>
    </subcellularLocation>
</comment>
<evidence type="ECO:0000256" key="1">
    <source>
        <dbReference type="ARBA" id="ARBA00004370"/>
    </source>
</evidence>
<dbReference type="GO" id="GO:0016020">
    <property type="term" value="C:membrane"/>
    <property type="evidence" value="ECO:0007669"/>
    <property type="project" value="UniProtKB-SubCell"/>
</dbReference>
<protein>
    <recommendedName>
        <fullName evidence="8">G-protein coupled receptors family 1 profile domain-containing protein</fullName>
    </recommendedName>
</protein>
<dbReference type="SUPFAM" id="SSF81321">
    <property type="entry name" value="Family A G protein-coupled receptor-like"/>
    <property type="match status" value="1"/>
</dbReference>
<evidence type="ECO:0000256" key="5">
    <source>
        <dbReference type="SAM" id="Phobius"/>
    </source>
</evidence>
<name>A0A820DIT7_9BILA</name>
<evidence type="ECO:0000313" key="6">
    <source>
        <dbReference type="EMBL" id="CAF4233050.1"/>
    </source>
</evidence>
<dbReference type="InterPro" id="IPR000276">
    <property type="entry name" value="GPCR_Rhodpsn"/>
</dbReference>
<feature type="transmembrane region" description="Helical" evidence="5">
    <location>
        <begin position="146"/>
        <end position="166"/>
    </location>
</feature>
<feature type="transmembrane region" description="Helical" evidence="5">
    <location>
        <begin position="92"/>
        <end position="116"/>
    </location>
</feature>
<evidence type="ECO:0000313" key="7">
    <source>
        <dbReference type="Proteomes" id="UP000663868"/>
    </source>
</evidence>
<gene>
    <name evidence="6" type="ORF">KXQ929_LOCUS41842</name>
</gene>
<dbReference type="Gene3D" id="1.20.1070.10">
    <property type="entry name" value="Rhodopsin 7-helix transmembrane proteins"/>
    <property type="match status" value="1"/>
</dbReference>
<feature type="transmembrane region" description="Helical" evidence="5">
    <location>
        <begin position="187"/>
        <end position="214"/>
    </location>
</feature>
<keyword evidence="4 5" id="KW-0472">Membrane</keyword>
<dbReference type="GO" id="GO:0004930">
    <property type="term" value="F:G protein-coupled receptor activity"/>
    <property type="evidence" value="ECO:0007669"/>
    <property type="project" value="InterPro"/>
</dbReference>
<evidence type="ECO:0008006" key="8">
    <source>
        <dbReference type="Google" id="ProtNLM"/>
    </source>
</evidence>
<feature type="transmembrane region" description="Helical" evidence="5">
    <location>
        <begin position="226"/>
        <end position="247"/>
    </location>
</feature>
<organism evidence="6 7">
    <name type="scientific">Adineta steineri</name>
    <dbReference type="NCBI Taxonomy" id="433720"/>
    <lineage>
        <taxon>Eukaryota</taxon>
        <taxon>Metazoa</taxon>
        <taxon>Spiralia</taxon>
        <taxon>Gnathifera</taxon>
        <taxon>Rotifera</taxon>
        <taxon>Eurotatoria</taxon>
        <taxon>Bdelloidea</taxon>
        <taxon>Adinetida</taxon>
        <taxon>Adinetidae</taxon>
        <taxon>Adineta</taxon>
    </lineage>
</organism>
<accession>A0A820DIT7</accession>
<sequence>MNRTQRHALHNHTILVILICNLPMQLIDINFYLVFLSYGSIQPSQPIVCLIWWFIDDGCYGCGLVLMAWLAIERHILIFHDRLLLNRRGRFLFHYLPLIIIVTYFLLFYLIVIFLVPCENNYLYTVPVCGQSPCYESYGILGMWEFILHAAIPILLEGIASIVLLLRVQIQKRRLRRSNQWRKQRRMIIQLLLVTTLNIGINFSSSALFCAHLFGLPAGYGVEAQLYFTFLDYFVIFLFPFISLSQFPDLRKIIKKKLLDVVRRRPHHTAIVIHARRDIRMNRMA</sequence>
<proteinExistence type="predicted"/>
<feature type="transmembrane region" description="Helical" evidence="5">
    <location>
        <begin position="50"/>
        <end position="72"/>
    </location>
</feature>
<reference evidence="6" key="1">
    <citation type="submission" date="2021-02" db="EMBL/GenBank/DDBJ databases">
        <authorList>
            <person name="Nowell W R."/>
        </authorList>
    </citation>
    <scope>NUCLEOTIDE SEQUENCE</scope>
</reference>
<comment type="caution">
    <text evidence="6">The sequence shown here is derived from an EMBL/GenBank/DDBJ whole genome shotgun (WGS) entry which is preliminary data.</text>
</comment>
<keyword evidence="2 5" id="KW-0812">Transmembrane</keyword>